<accession>A0ABS8VEX4</accession>
<protein>
    <submittedName>
        <fullName evidence="1">Uncharacterized protein</fullName>
    </submittedName>
</protein>
<gene>
    <name evidence="1" type="ORF">HAX54_035134</name>
</gene>
<comment type="caution">
    <text evidence="1">The sequence shown here is derived from an EMBL/GenBank/DDBJ whole genome shotgun (WGS) entry which is preliminary data.</text>
</comment>
<sequence>MIIEVAHDKCGVENEEDEKLYGEEIAESMVKLLTFGTWAKHELNGGEVEKKQRRKKFERPSKRRRKWRRFLIAKYGRNLSEKSYRGRFKALEQFCRCSWTKPSWCIGWGSAPESKLQKL</sequence>
<dbReference type="EMBL" id="JACEIK010004565">
    <property type="protein sequence ID" value="MCD9645838.1"/>
    <property type="molecule type" value="Genomic_DNA"/>
</dbReference>
<evidence type="ECO:0000313" key="2">
    <source>
        <dbReference type="Proteomes" id="UP000823775"/>
    </source>
</evidence>
<proteinExistence type="predicted"/>
<reference evidence="1 2" key="1">
    <citation type="journal article" date="2021" name="BMC Genomics">
        <title>Datura genome reveals duplications of psychoactive alkaloid biosynthetic genes and high mutation rate following tissue culture.</title>
        <authorList>
            <person name="Rajewski A."/>
            <person name="Carter-House D."/>
            <person name="Stajich J."/>
            <person name="Litt A."/>
        </authorList>
    </citation>
    <scope>NUCLEOTIDE SEQUENCE [LARGE SCALE GENOMIC DNA]</scope>
    <source>
        <strain evidence="1">AR-01</strain>
    </source>
</reference>
<organism evidence="1 2">
    <name type="scientific">Datura stramonium</name>
    <name type="common">Jimsonweed</name>
    <name type="synonym">Common thornapple</name>
    <dbReference type="NCBI Taxonomy" id="4076"/>
    <lineage>
        <taxon>Eukaryota</taxon>
        <taxon>Viridiplantae</taxon>
        <taxon>Streptophyta</taxon>
        <taxon>Embryophyta</taxon>
        <taxon>Tracheophyta</taxon>
        <taxon>Spermatophyta</taxon>
        <taxon>Magnoliopsida</taxon>
        <taxon>eudicotyledons</taxon>
        <taxon>Gunneridae</taxon>
        <taxon>Pentapetalae</taxon>
        <taxon>asterids</taxon>
        <taxon>lamiids</taxon>
        <taxon>Solanales</taxon>
        <taxon>Solanaceae</taxon>
        <taxon>Solanoideae</taxon>
        <taxon>Datureae</taxon>
        <taxon>Datura</taxon>
    </lineage>
</organism>
<dbReference type="Proteomes" id="UP000823775">
    <property type="component" value="Unassembled WGS sequence"/>
</dbReference>
<evidence type="ECO:0000313" key="1">
    <source>
        <dbReference type="EMBL" id="MCD9645838.1"/>
    </source>
</evidence>
<name>A0ABS8VEX4_DATST</name>
<keyword evidence="2" id="KW-1185">Reference proteome</keyword>